<dbReference type="RefSeq" id="WP_174361030.1">
    <property type="nucleotide sequence ID" value="NZ_JBCHKM010000002.1"/>
</dbReference>
<dbReference type="SUPFAM" id="SSF53649">
    <property type="entry name" value="Alkaline phosphatase-like"/>
    <property type="match status" value="1"/>
</dbReference>
<dbReference type="InterPro" id="IPR040423">
    <property type="entry name" value="PEA_transferase"/>
</dbReference>
<dbReference type="InterPro" id="IPR058130">
    <property type="entry name" value="PEA_transf_C"/>
</dbReference>
<dbReference type="Proteomes" id="UP000729009">
    <property type="component" value="Unassembled WGS sequence"/>
</dbReference>
<feature type="transmembrane region" description="Helical" evidence="8">
    <location>
        <begin position="116"/>
        <end position="136"/>
    </location>
</feature>
<dbReference type="InterPro" id="IPR017850">
    <property type="entry name" value="Alkaline_phosphatase_core_sf"/>
</dbReference>
<dbReference type="PANTHER" id="PTHR30443">
    <property type="entry name" value="INNER MEMBRANE PROTEIN"/>
    <property type="match status" value="1"/>
</dbReference>
<evidence type="ECO:0000256" key="8">
    <source>
        <dbReference type="SAM" id="Phobius"/>
    </source>
</evidence>
<dbReference type="AlphaFoldDB" id="A0ABD6M3W1"/>
<evidence type="ECO:0000313" key="10">
    <source>
        <dbReference type="EMBL" id="NTZ51334.1"/>
    </source>
</evidence>
<dbReference type="InterPro" id="IPR000917">
    <property type="entry name" value="Sulfatase_N"/>
</dbReference>
<feature type="domain" description="Sulfatase N-terminal" evidence="9">
    <location>
        <begin position="225"/>
        <end position="462"/>
    </location>
</feature>
<dbReference type="CDD" id="cd16017">
    <property type="entry name" value="LptA"/>
    <property type="match status" value="1"/>
</dbReference>
<feature type="transmembrane region" description="Helical" evidence="8">
    <location>
        <begin position="16"/>
        <end position="36"/>
    </location>
</feature>
<accession>A0ABD6M3W1</accession>
<proteinExistence type="inferred from homology"/>
<keyword evidence="6 8" id="KW-0472">Membrane</keyword>
<reference evidence="10 11" key="1">
    <citation type="submission" date="2019-05" db="EMBL/GenBank/DDBJ databases">
        <title>Draft genomes of bacterial isolates retrieved from different Forrest soils.</title>
        <authorList>
            <person name="Soares-Castro P."/>
            <person name="Santos P.M."/>
        </authorList>
    </citation>
    <scope>NUCLEOTIDE SEQUENCE [LARGE SCALE GENOMIC DNA]</scope>
    <source>
        <strain evidence="10 11">UMG736</strain>
    </source>
</reference>
<evidence type="ECO:0000313" key="11">
    <source>
        <dbReference type="Proteomes" id="UP000729009"/>
    </source>
</evidence>
<feature type="transmembrane region" description="Helical" evidence="8">
    <location>
        <begin position="148"/>
        <end position="167"/>
    </location>
</feature>
<keyword evidence="3 10" id="KW-0808">Transferase</keyword>
<evidence type="ECO:0000256" key="5">
    <source>
        <dbReference type="ARBA" id="ARBA00022989"/>
    </source>
</evidence>
<dbReference type="GO" id="GO:0016740">
    <property type="term" value="F:transferase activity"/>
    <property type="evidence" value="ECO:0007669"/>
    <property type="project" value="UniProtKB-KW"/>
</dbReference>
<evidence type="ECO:0000256" key="7">
    <source>
        <dbReference type="ARBA" id="ARBA00038481"/>
    </source>
</evidence>
<dbReference type="Pfam" id="PF00884">
    <property type="entry name" value="Sulfatase"/>
    <property type="match status" value="1"/>
</dbReference>
<protein>
    <submittedName>
        <fullName evidence="10">Phosphoethanolamine transferase</fullName>
    </submittedName>
</protein>
<keyword evidence="4 8" id="KW-0812">Transmembrane</keyword>
<sequence>MFIQLRLKTAEKVSRLSEVSPLIISVLIVFGVNILTAKYNAVINRTLVFILIMFSLRCIQHNLLRNTLAVVILIPVALDTTIQLYAWHNFRTEFSYGFALSILDTTPSEAKGMLGLYWRDCLSFVTLAAFFIYAANTGANLIPYRFHRYPPILLAITIIAFVGQAYLHQIRKSNVESLMQRVLSATPLSTGKVFMQAIQDISIMSDIGNNIPDYKITLTDTGIENYVLIIGESARAVNMGLYGYPRDTTPELIKQKHQLLLFQNAIAPAPVTIMAVPMAMTADSVNAHDPRKYSDNVINISNKAGYDTYWYSRQGKGGAHNNIITGIAMNAHQQEWVDHGYDEALLPLLQNALQKPGKKLIVLHLYGSHEPSCERFPESSTILAGESQADDCYDNSIRYTDTLMGNIFSALQNTRSSVMYFSDHALIRDPKRAVVYSHGGVTPPKEALHIPMFIWYSQLVDAKTKLTGDYRTQWSSDDLNTLAELWLGIHRQGAPINTLSSWLMNYDKTIFIMDTTGKQYEWRNVR</sequence>
<evidence type="ECO:0000256" key="2">
    <source>
        <dbReference type="ARBA" id="ARBA00022475"/>
    </source>
</evidence>
<comment type="similarity">
    <text evidence="7">Belongs to the phosphoethanolamine transferase family.</text>
</comment>
<dbReference type="EMBL" id="SUQN01000005">
    <property type="protein sequence ID" value="NTZ51334.1"/>
    <property type="molecule type" value="Genomic_DNA"/>
</dbReference>
<comment type="subcellular location">
    <subcellularLocation>
        <location evidence="1">Cell membrane</location>
        <topology evidence="1">Multi-pass membrane protein</topology>
    </subcellularLocation>
</comment>
<name>A0ABD6M3W1_9ENTR</name>
<evidence type="ECO:0000256" key="1">
    <source>
        <dbReference type="ARBA" id="ARBA00004651"/>
    </source>
</evidence>
<gene>
    <name evidence="10" type="ORF">FCH32_13675</name>
</gene>
<dbReference type="Gene3D" id="3.40.720.10">
    <property type="entry name" value="Alkaline Phosphatase, subunit A"/>
    <property type="match status" value="1"/>
</dbReference>
<dbReference type="PANTHER" id="PTHR30443:SF4">
    <property type="entry name" value="PHOSPHOETHANOLAMINE TRANSFERASE OPGE-RELATED"/>
    <property type="match status" value="1"/>
</dbReference>
<feature type="transmembrane region" description="Helical" evidence="8">
    <location>
        <begin position="66"/>
        <end position="87"/>
    </location>
</feature>
<dbReference type="GO" id="GO:0005886">
    <property type="term" value="C:plasma membrane"/>
    <property type="evidence" value="ECO:0007669"/>
    <property type="project" value="UniProtKB-SubCell"/>
</dbReference>
<keyword evidence="5 8" id="KW-1133">Transmembrane helix</keyword>
<evidence type="ECO:0000256" key="6">
    <source>
        <dbReference type="ARBA" id="ARBA00023136"/>
    </source>
</evidence>
<organism evidence="10 11">
    <name type="scientific">Citrobacter gillenii</name>
    <dbReference type="NCBI Taxonomy" id="67828"/>
    <lineage>
        <taxon>Bacteria</taxon>
        <taxon>Pseudomonadati</taxon>
        <taxon>Pseudomonadota</taxon>
        <taxon>Gammaproteobacteria</taxon>
        <taxon>Enterobacterales</taxon>
        <taxon>Enterobacteriaceae</taxon>
        <taxon>Citrobacter</taxon>
        <taxon>Citrobacter freundii complex</taxon>
    </lineage>
</organism>
<evidence type="ECO:0000256" key="3">
    <source>
        <dbReference type="ARBA" id="ARBA00022679"/>
    </source>
</evidence>
<keyword evidence="2" id="KW-1003">Cell membrane</keyword>
<evidence type="ECO:0000259" key="9">
    <source>
        <dbReference type="Pfam" id="PF00884"/>
    </source>
</evidence>
<keyword evidence="11" id="KW-1185">Reference proteome</keyword>
<comment type="caution">
    <text evidence="10">The sequence shown here is derived from an EMBL/GenBank/DDBJ whole genome shotgun (WGS) entry which is preliminary data.</text>
</comment>
<evidence type="ECO:0000256" key="4">
    <source>
        <dbReference type="ARBA" id="ARBA00022692"/>
    </source>
</evidence>